<evidence type="ECO:0000313" key="6">
    <source>
        <dbReference type="EMBL" id="KAL1132288.1"/>
    </source>
</evidence>
<proteinExistence type="inferred from homology"/>
<keyword evidence="7" id="KW-1185">Reference proteome</keyword>
<keyword evidence="3" id="KW-0722">Serine protease inhibitor</keyword>
<gene>
    <name evidence="6" type="ORF">AAG570_010245</name>
</gene>
<dbReference type="SMART" id="SM00093">
    <property type="entry name" value="SERPIN"/>
    <property type="match status" value="1"/>
</dbReference>
<dbReference type="PANTHER" id="PTHR11461">
    <property type="entry name" value="SERINE PROTEASE INHIBITOR, SERPIN"/>
    <property type="match status" value="1"/>
</dbReference>
<feature type="domain" description="Serpin" evidence="5">
    <location>
        <begin position="64"/>
        <end position="369"/>
    </location>
</feature>
<dbReference type="PANTHER" id="PTHR11461:SF211">
    <property type="entry name" value="GH10112P-RELATED"/>
    <property type="match status" value="1"/>
</dbReference>
<name>A0ABD0YM00_9HEMI</name>
<reference evidence="6 7" key="1">
    <citation type="submission" date="2024-07" db="EMBL/GenBank/DDBJ databases">
        <title>Chromosome-level genome assembly of the water stick insect Ranatra chinensis (Heteroptera: Nepidae).</title>
        <authorList>
            <person name="Liu X."/>
        </authorList>
    </citation>
    <scope>NUCLEOTIDE SEQUENCE [LARGE SCALE GENOMIC DNA]</scope>
    <source>
        <strain evidence="6">Cailab_2021Rc</strain>
        <tissue evidence="6">Muscle</tissue>
    </source>
</reference>
<evidence type="ECO:0000313" key="7">
    <source>
        <dbReference type="Proteomes" id="UP001558652"/>
    </source>
</evidence>
<dbReference type="Gene3D" id="2.30.39.10">
    <property type="entry name" value="Alpha-1-antitrypsin, domain 1"/>
    <property type="match status" value="1"/>
</dbReference>
<dbReference type="EMBL" id="JBFDAA010000005">
    <property type="protein sequence ID" value="KAL1132288.1"/>
    <property type="molecule type" value="Genomic_DNA"/>
</dbReference>
<accession>A0ABD0YM00</accession>
<dbReference type="CDD" id="cd00172">
    <property type="entry name" value="serpin"/>
    <property type="match status" value="1"/>
</dbReference>
<evidence type="ECO:0000256" key="4">
    <source>
        <dbReference type="RuleBase" id="RU000411"/>
    </source>
</evidence>
<dbReference type="Gene3D" id="3.30.497.10">
    <property type="entry name" value="Antithrombin, subunit I, domain 2"/>
    <property type="match status" value="1"/>
</dbReference>
<evidence type="ECO:0000256" key="1">
    <source>
        <dbReference type="ARBA" id="ARBA00009500"/>
    </source>
</evidence>
<dbReference type="InterPro" id="IPR036186">
    <property type="entry name" value="Serpin_sf"/>
</dbReference>
<keyword evidence="2" id="KW-0646">Protease inhibitor</keyword>
<evidence type="ECO:0000259" key="5">
    <source>
        <dbReference type="SMART" id="SM00093"/>
    </source>
</evidence>
<comment type="caution">
    <text evidence="6">The sequence shown here is derived from an EMBL/GenBank/DDBJ whole genome shotgun (WGS) entry which is preliminary data.</text>
</comment>
<dbReference type="InterPro" id="IPR042185">
    <property type="entry name" value="Serpin_sf_2"/>
</dbReference>
<sequence length="379" mass="42890">MIKIHGSRKNKQHHAKSQEHWYPNCAPLDAGSGLLAVFSGHMAFCSDNQFTGYDLISAGNNLALKIYDVTSKKENVIMSPYSVTSALGLLYMMADGSTAQELTKILGITTSRYQNVAEAYRQAMQCLGTSKQDLHMANGIFMDWRIPMKESFKNFIRRQIDAQSENVDLSNRIEDTRRYINRWVDQNTQHMIPEFLDEDFSRSGPKLAVLCSAVHFKKDWARPFKKTTREKFFSEDGTSSTVDMMSCDDTRFGIASFREIGATALRIDYKGRTQSMIALLPEGKTTVEDLAKKLKRVNLMEDILKKIPVGTDLGQEIHVSMPKFNISSKFQLLDILTEQAKELTFVKNKLMSEGLQDIESQKDGELDVPISVVSCFLFS</sequence>
<dbReference type="SUPFAM" id="SSF56574">
    <property type="entry name" value="Serpins"/>
    <property type="match status" value="1"/>
</dbReference>
<comment type="similarity">
    <text evidence="1 4">Belongs to the serpin family.</text>
</comment>
<dbReference type="InterPro" id="IPR023796">
    <property type="entry name" value="Serpin_dom"/>
</dbReference>
<protein>
    <recommendedName>
        <fullName evidence="5">Serpin domain-containing protein</fullName>
    </recommendedName>
</protein>
<dbReference type="Pfam" id="PF00079">
    <property type="entry name" value="Serpin"/>
    <property type="match status" value="1"/>
</dbReference>
<evidence type="ECO:0000256" key="2">
    <source>
        <dbReference type="ARBA" id="ARBA00022690"/>
    </source>
</evidence>
<dbReference type="Proteomes" id="UP001558652">
    <property type="component" value="Unassembled WGS sequence"/>
</dbReference>
<dbReference type="AlphaFoldDB" id="A0ABD0YM00"/>
<organism evidence="6 7">
    <name type="scientific">Ranatra chinensis</name>
    <dbReference type="NCBI Taxonomy" id="642074"/>
    <lineage>
        <taxon>Eukaryota</taxon>
        <taxon>Metazoa</taxon>
        <taxon>Ecdysozoa</taxon>
        <taxon>Arthropoda</taxon>
        <taxon>Hexapoda</taxon>
        <taxon>Insecta</taxon>
        <taxon>Pterygota</taxon>
        <taxon>Neoptera</taxon>
        <taxon>Paraneoptera</taxon>
        <taxon>Hemiptera</taxon>
        <taxon>Heteroptera</taxon>
        <taxon>Panheteroptera</taxon>
        <taxon>Nepomorpha</taxon>
        <taxon>Nepidae</taxon>
        <taxon>Ranatrinae</taxon>
        <taxon>Ranatra</taxon>
    </lineage>
</organism>
<dbReference type="GO" id="GO:0004867">
    <property type="term" value="F:serine-type endopeptidase inhibitor activity"/>
    <property type="evidence" value="ECO:0007669"/>
    <property type="project" value="UniProtKB-KW"/>
</dbReference>
<dbReference type="InterPro" id="IPR000215">
    <property type="entry name" value="Serpin_fam"/>
</dbReference>
<evidence type="ECO:0000256" key="3">
    <source>
        <dbReference type="ARBA" id="ARBA00022900"/>
    </source>
</evidence>
<dbReference type="InterPro" id="IPR042178">
    <property type="entry name" value="Serpin_sf_1"/>
</dbReference>